<name>A0A150XV04_9BACT</name>
<dbReference type="STRING" id="296218.AWN68_14565"/>
<accession>A0A150XV04</accession>
<keyword evidence="2" id="KW-1185">Reference proteome</keyword>
<dbReference type="OrthoDB" id="893975at2"/>
<dbReference type="RefSeq" id="WP_068412462.1">
    <property type="nucleotide sequence ID" value="NZ_LRDB01000003.1"/>
</dbReference>
<dbReference type="AlphaFoldDB" id="A0A150XV04"/>
<evidence type="ECO:0000313" key="1">
    <source>
        <dbReference type="EMBL" id="KYG82474.1"/>
    </source>
</evidence>
<reference evidence="1 2" key="1">
    <citation type="submission" date="2016-01" db="EMBL/GenBank/DDBJ databases">
        <title>Genome sequencing of Roseivirga echinicomitans KMM 6058.</title>
        <authorList>
            <person name="Selvaratnam C."/>
            <person name="Thevarajoo S."/>
            <person name="Goh K.M."/>
            <person name="Ee R."/>
            <person name="Chan K.-G."/>
            <person name="Chong C.S."/>
        </authorList>
    </citation>
    <scope>NUCLEOTIDE SEQUENCE [LARGE SCALE GENOMIC DNA]</scope>
    <source>
        <strain evidence="1 2">KMM 6058</strain>
    </source>
</reference>
<gene>
    <name evidence="1" type="ORF">AWN68_14565</name>
</gene>
<comment type="caution">
    <text evidence="1">The sequence shown here is derived from an EMBL/GenBank/DDBJ whole genome shotgun (WGS) entry which is preliminary data.</text>
</comment>
<protein>
    <submittedName>
        <fullName evidence="1">Uncharacterized protein</fullName>
    </submittedName>
</protein>
<evidence type="ECO:0000313" key="2">
    <source>
        <dbReference type="Proteomes" id="UP000075615"/>
    </source>
</evidence>
<proteinExistence type="predicted"/>
<sequence>MTNLKQSSGKYLLELGLEDLHHESKNWLSEIELWQVELSFFQKLLGNHAKDFKSIDDKKKIEQFQNFILFYSKELLLEVKNEVEGHEKSLASQLQSKTGRVNEATYRTNHHKIEEKIGGIRGQIHFKKTDFFKFIEPVI</sequence>
<dbReference type="EMBL" id="LRDB01000003">
    <property type="protein sequence ID" value="KYG82474.1"/>
    <property type="molecule type" value="Genomic_DNA"/>
</dbReference>
<dbReference type="Proteomes" id="UP000075615">
    <property type="component" value="Unassembled WGS sequence"/>
</dbReference>
<organism evidence="1 2">
    <name type="scientific">Roseivirga echinicomitans</name>
    <dbReference type="NCBI Taxonomy" id="296218"/>
    <lineage>
        <taxon>Bacteria</taxon>
        <taxon>Pseudomonadati</taxon>
        <taxon>Bacteroidota</taxon>
        <taxon>Cytophagia</taxon>
        <taxon>Cytophagales</taxon>
        <taxon>Roseivirgaceae</taxon>
        <taxon>Roseivirga</taxon>
    </lineage>
</organism>